<dbReference type="GeneID" id="9807371"/>
<sequence>MPGEVLQYDSLKTVLQHMDPNLRLCLSQRIPAIRFAEKAVPLRINYLEFTDLGVTVNDTSYNLSVYRDFHPGEEVADQFQRENYKGGVLCDLDQYGFRVPINRSDVLTGEIVFGEVINENRNFRPNLLPFFPWTHQQNNEITRRYYEKHLEIYQLALTRRLERLRNGEEEPRPVRVRLLMTPVFTDDELHRMHGSVIQELTAEELELKLAVLNNKSTCSLERTITRLRYSFQPFDCLHNNRALPFTPLIQLTIGREDQEKRIERYPYTMKLHEAMRKLNRMMFGGRSSIVHVQKLSFDLESMVLRIPEGLKIRVGKLKFSENVNARLEALNNLIDESSYPLQSLMISAGVGEVDHFAHPILTNAKRVYLEGWRPEELTPLLNLRNEYVLFNYSRTHRFTTVRLFAFVQNTLTAEYPVGTYRLFRILREQYIKDLLNQVEEQFNAIKTENRATIPMGNSCNLVVSYKANSDQWILSMEVVSV</sequence>
<organism evidence="1 2">
    <name type="scientific">Caenorhabditis remanei</name>
    <name type="common">Caenorhabditis vulgaris</name>
    <dbReference type="NCBI Taxonomy" id="31234"/>
    <lineage>
        <taxon>Eukaryota</taxon>
        <taxon>Metazoa</taxon>
        <taxon>Ecdysozoa</taxon>
        <taxon>Nematoda</taxon>
        <taxon>Chromadorea</taxon>
        <taxon>Rhabditida</taxon>
        <taxon>Rhabditina</taxon>
        <taxon>Rhabditomorpha</taxon>
        <taxon>Rhabditoidea</taxon>
        <taxon>Rhabditidae</taxon>
        <taxon>Peloderinae</taxon>
        <taxon>Caenorhabditis</taxon>
    </lineage>
</organism>
<dbReference type="CTD" id="9807371"/>
<dbReference type="EMBL" id="WUAV01000002">
    <property type="protein sequence ID" value="KAF1767347.1"/>
    <property type="molecule type" value="Genomic_DNA"/>
</dbReference>
<reference evidence="1 2" key="1">
    <citation type="submission" date="2019-12" db="EMBL/GenBank/DDBJ databases">
        <title>Chromosome-level assembly of the Caenorhabditis remanei genome.</title>
        <authorList>
            <person name="Teterina A.A."/>
            <person name="Willis J.H."/>
            <person name="Phillips P.C."/>
        </authorList>
    </citation>
    <scope>NUCLEOTIDE SEQUENCE [LARGE SCALE GENOMIC DNA]</scope>
    <source>
        <strain evidence="1 2">PX506</strain>
        <tissue evidence="1">Whole organism</tissue>
    </source>
</reference>
<dbReference type="Proteomes" id="UP000483820">
    <property type="component" value="Chromosome II"/>
</dbReference>
<proteinExistence type="predicted"/>
<gene>
    <name evidence="1" type="ORF">GCK72_007306</name>
</gene>
<protein>
    <submittedName>
        <fullName evidence="1">Uncharacterized protein</fullName>
    </submittedName>
</protein>
<name>A0A6A5HLJ6_CAERE</name>
<dbReference type="KEGG" id="crq:GCK72_007306"/>
<dbReference type="PANTHER" id="PTHR31379:SF1">
    <property type="entry name" value="F-BOX C PROTEIN-RELATED"/>
    <property type="match status" value="1"/>
</dbReference>
<dbReference type="PANTHER" id="PTHR31379">
    <property type="entry name" value="F-BOX C PROTEIN-RELATED-RELATED"/>
    <property type="match status" value="1"/>
</dbReference>
<evidence type="ECO:0000313" key="1">
    <source>
        <dbReference type="EMBL" id="KAF1767347.1"/>
    </source>
</evidence>
<comment type="caution">
    <text evidence="1">The sequence shown here is derived from an EMBL/GenBank/DDBJ whole genome shotgun (WGS) entry which is preliminary data.</text>
</comment>
<evidence type="ECO:0000313" key="2">
    <source>
        <dbReference type="Proteomes" id="UP000483820"/>
    </source>
</evidence>
<dbReference type="Pfam" id="PF12078">
    <property type="entry name" value="DUF3557"/>
    <property type="match status" value="1"/>
</dbReference>
<dbReference type="AlphaFoldDB" id="A0A6A5HLJ6"/>
<dbReference type="InterPro" id="IPR021942">
    <property type="entry name" value="DUF3557"/>
</dbReference>
<dbReference type="RefSeq" id="XP_003095212.2">
    <property type="nucleotide sequence ID" value="XM_003095164.2"/>
</dbReference>
<accession>A0A6A5HLJ6</accession>